<dbReference type="AlphaFoldDB" id="A0A418I614"/>
<evidence type="ECO:0000256" key="10">
    <source>
        <dbReference type="ARBA" id="ARBA00022840"/>
    </source>
</evidence>
<comment type="pathway">
    <text evidence="2">Metabolic intermediate metabolism; carbamoyl phosphate degradation; CO(2) and NH(3) from carbamoyl phosphate: step 1/1.</text>
</comment>
<keyword evidence="10" id="KW-0067">ATP-binding</keyword>
<dbReference type="OrthoDB" id="9766717at2"/>
<dbReference type="GO" id="GO:0019546">
    <property type="term" value="P:L-arginine deiminase pathway"/>
    <property type="evidence" value="ECO:0007669"/>
    <property type="project" value="TreeGrafter"/>
</dbReference>
<evidence type="ECO:0000256" key="11">
    <source>
        <dbReference type="ARBA" id="ARBA00048467"/>
    </source>
</evidence>
<feature type="domain" description="Aspartate/glutamate/uridylate kinase" evidence="14">
    <location>
        <begin position="3"/>
        <end position="292"/>
    </location>
</feature>
<dbReference type="KEGG" id="sxo:SXYL_02488"/>
<dbReference type="UniPathway" id="UPA00996">
    <property type="reaction ID" value="UER00366"/>
</dbReference>
<dbReference type="RefSeq" id="WP_029376860.1">
    <property type="nucleotide sequence ID" value="NZ_BKAZ01000052.1"/>
</dbReference>
<dbReference type="CDD" id="cd04235">
    <property type="entry name" value="AAK_CK"/>
    <property type="match status" value="1"/>
</dbReference>
<organism evidence="16 18">
    <name type="scientific">Staphylococcus xylosus</name>
    <dbReference type="NCBI Taxonomy" id="1288"/>
    <lineage>
        <taxon>Bacteria</taxon>
        <taxon>Bacillati</taxon>
        <taxon>Bacillota</taxon>
        <taxon>Bacilli</taxon>
        <taxon>Bacillales</taxon>
        <taxon>Staphylococcaceae</taxon>
        <taxon>Staphylococcus</taxon>
    </lineage>
</organism>
<proteinExistence type="inferred from homology"/>
<keyword evidence="5" id="KW-0963">Cytoplasm</keyword>
<dbReference type="GeneID" id="45497982"/>
<dbReference type="FunFam" id="3.40.1160.10:FF:000007">
    <property type="entry name" value="Carbamate kinase"/>
    <property type="match status" value="1"/>
</dbReference>
<dbReference type="Pfam" id="PF00696">
    <property type="entry name" value="AA_kinase"/>
    <property type="match status" value="1"/>
</dbReference>
<dbReference type="Gene3D" id="3.40.1160.10">
    <property type="entry name" value="Acetylglutamate kinase-like"/>
    <property type="match status" value="1"/>
</dbReference>
<evidence type="ECO:0000256" key="12">
    <source>
        <dbReference type="NCBIfam" id="TIGR00746"/>
    </source>
</evidence>
<comment type="caution">
    <text evidence="16">The sequence shown here is derived from an EMBL/GenBank/DDBJ whole genome shotgun (WGS) entry which is preliminary data.</text>
</comment>
<reference evidence="15" key="2">
    <citation type="submission" date="2018-09" db="EMBL/GenBank/DDBJ databases">
        <authorList>
            <person name="Naushad S."/>
            <person name="De Buck J."/>
        </authorList>
    </citation>
    <scope>NUCLEOTIDE SEQUENCE</scope>
    <source>
        <strain evidence="15">SNUC 1349</strain>
    </source>
</reference>
<gene>
    <name evidence="16" type="primary">arcC</name>
    <name evidence="15" type="ORF">BU104_09580</name>
    <name evidence="16" type="ORF">FEZ53_11795</name>
</gene>
<dbReference type="PANTHER" id="PTHR30409:SF1">
    <property type="entry name" value="CARBAMATE KINASE-RELATED"/>
    <property type="match status" value="1"/>
</dbReference>
<comment type="similarity">
    <text evidence="3 13">Belongs to the carbamate kinase family.</text>
</comment>
<evidence type="ECO:0000313" key="18">
    <source>
        <dbReference type="Proteomes" id="UP000307747"/>
    </source>
</evidence>
<dbReference type="InterPro" id="IPR003964">
    <property type="entry name" value="Carb_kinase"/>
</dbReference>
<dbReference type="PIRSF" id="PIRSF000723">
    <property type="entry name" value="Carbamate_kin"/>
    <property type="match status" value="1"/>
</dbReference>
<dbReference type="Proteomes" id="UP000307747">
    <property type="component" value="Unassembled WGS sequence"/>
</dbReference>
<accession>A0A418I614</accession>
<evidence type="ECO:0000313" key="16">
    <source>
        <dbReference type="EMBL" id="TLP90118.1"/>
    </source>
</evidence>
<comment type="catalytic activity">
    <reaction evidence="11">
        <text>hydrogencarbonate + NH4(+) + ATP = carbamoyl phosphate + ADP + H2O + H(+)</text>
        <dbReference type="Rhea" id="RHEA:10152"/>
        <dbReference type="ChEBI" id="CHEBI:15377"/>
        <dbReference type="ChEBI" id="CHEBI:15378"/>
        <dbReference type="ChEBI" id="CHEBI:17544"/>
        <dbReference type="ChEBI" id="CHEBI:28938"/>
        <dbReference type="ChEBI" id="CHEBI:30616"/>
        <dbReference type="ChEBI" id="CHEBI:58228"/>
        <dbReference type="ChEBI" id="CHEBI:456216"/>
        <dbReference type="EC" id="2.7.2.2"/>
    </reaction>
</comment>
<evidence type="ECO:0000313" key="17">
    <source>
        <dbReference type="Proteomes" id="UP000285579"/>
    </source>
</evidence>
<reference evidence="15 17" key="1">
    <citation type="journal article" date="2016" name="Front. Microbiol.">
        <title>Comprehensive Phylogenetic Analysis of Bovine Non-aureus Staphylococci Species Based on Whole-Genome Sequencing.</title>
        <authorList>
            <person name="Naushad S."/>
            <person name="Barkema H.W."/>
            <person name="Luby C."/>
            <person name="Condas L.A."/>
            <person name="Nobrega D.B."/>
            <person name="Carson D.A."/>
            <person name="De Buck J."/>
        </authorList>
    </citation>
    <scope>NUCLEOTIDE SEQUENCE [LARGE SCALE GENOMIC DNA]</scope>
    <source>
        <strain evidence="15 17">SNUC 1349</strain>
    </source>
</reference>
<name>A0A418I614_STAXY</name>
<keyword evidence="6" id="KW-0056">Arginine metabolism</keyword>
<dbReference type="KEGG" id="sxl:SXYLSMQ121_2321"/>
<dbReference type="NCBIfam" id="TIGR00746">
    <property type="entry name" value="arcC"/>
    <property type="match status" value="1"/>
</dbReference>
<dbReference type="GO" id="GO:0005829">
    <property type="term" value="C:cytosol"/>
    <property type="evidence" value="ECO:0007669"/>
    <property type="project" value="TreeGrafter"/>
</dbReference>
<protein>
    <recommendedName>
        <fullName evidence="4 12">Carbamate kinase</fullName>
    </recommendedName>
</protein>
<evidence type="ECO:0000256" key="5">
    <source>
        <dbReference type="ARBA" id="ARBA00022490"/>
    </source>
</evidence>
<evidence type="ECO:0000256" key="2">
    <source>
        <dbReference type="ARBA" id="ARBA00005118"/>
    </source>
</evidence>
<dbReference type="NCBIfam" id="NF009007">
    <property type="entry name" value="PRK12352.1"/>
    <property type="match status" value="1"/>
</dbReference>
<evidence type="ECO:0000313" key="15">
    <source>
        <dbReference type="EMBL" id="RIM91809.1"/>
    </source>
</evidence>
<dbReference type="Proteomes" id="UP000285579">
    <property type="component" value="Unassembled WGS sequence"/>
</dbReference>
<evidence type="ECO:0000256" key="9">
    <source>
        <dbReference type="ARBA" id="ARBA00022777"/>
    </source>
</evidence>
<keyword evidence="7 13" id="KW-0808">Transferase</keyword>
<dbReference type="EMBL" id="VBTJ01000002">
    <property type="protein sequence ID" value="TLP90118.1"/>
    <property type="molecule type" value="Genomic_DNA"/>
</dbReference>
<dbReference type="PANTHER" id="PTHR30409">
    <property type="entry name" value="CARBAMATE KINASE"/>
    <property type="match status" value="1"/>
</dbReference>
<evidence type="ECO:0000256" key="4">
    <source>
        <dbReference type="ARBA" id="ARBA00013070"/>
    </source>
</evidence>
<dbReference type="SUPFAM" id="SSF53633">
    <property type="entry name" value="Carbamate kinase-like"/>
    <property type="match status" value="1"/>
</dbReference>
<keyword evidence="9 13" id="KW-0418">Kinase</keyword>
<comment type="subcellular location">
    <subcellularLocation>
        <location evidence="1">Cytoplasm</location>
    </subcellularLocation>
</comment>
<reference evidence="16 18" key="3">
    <citation type="submission" date="2019-05" db="EMBL/GenBank/DDBJ databases">
        <title>The metagenome of a microbial culture collection derived from dairy environment covers the genomic content of the human microbiome.</title>
        <authorList>
            <person name="Roder T."/>
            <person name="Wuthrich D."/>
            <person name="Sattari Z."/>
            <person name="Von Ah U."/>
            <person name="Bar C."/>
            <person name="Ronchi F."/>
            <person name="Macpherson A.J."/>
            <person name="Ganal-Vonarburg S.C."/>
            <person name="Bruggmann R."/>
            <person name="Vergeres G."/>
        </authorList>
    </citation>
    <scope>NUCLEOTIDE SEQUENCE [LARGE SCALE GENOMIC DNA]</scope>
    <source>
        <strain evidence="16 18">FAM 20833</strain>
    </source>
</reference>
<dbReference type="GO" id="GO:0005524">
    <property type="term" value="F:ATP binding"/>
    <property type="evidence" value="ECO:0007669"/>
    <property type="project" value="UniProtKB-KW"/>
</dbReference>
<evidence type="ECO:0000256" key="1">
    <source>
        <dbReference type="ARBA" id="ARBA00004496"/>
    </source>
</evidence>
<evidence type="ECO:0000259" key="14">
    <source>
        <dbReference type="Pfam" id="PF00696"/>
    </source>
</evidence>
<evidence type="ECO:0000256" key="13">
    <source>
        <dbReference type="PIRNR" id="PIRNR000723"/>
    </source>
</evidence>
<dbReference type="InterPro" id="IPR036393">
    <property type="entry name" value="AceGlu_kinase-like_sf"/>
</dbReference>
<evidence type="ECO:0000256" key="7">
    <source>
        <dbReference type="ARBA" id="ARBA00022679"/>
    </source>
</evidence>
<evidence type="ECO:0000256" key="3">
    <source>
        <dbReference type="ARBA" id="ARBA00011066"/>
    </source>
</evidence>
<dbReference type="KEGG" id="sxy:BE24_13565"/>
<dbReference type="PRINTS" id="PR01469">
    <property type="entry name" value="CARBMTKINASE"/>
</dbReference>
<sequence>MSKRVVLALGGNAILQPKQEASYENQYNNVYSATRKMAELKAQGHNIVVTHGNGPQVGNIIAQNEAAKDIVEPLPINACNAESQGFIGYMMEESLKNHLKSLNIDSNVVTLLTMVEVDKDDPAFNNPTKPIGVFFDEIEAQRLEETHGFVMVEDAGRGYRRVVPSPEPLVIHGVDQIKSLIDQAVVISSGGGGIPVYKDDNGNIQGVEAVIDKDRSGLKLAEQVDADAFVMLTDVSNVCVNFGKPNEEKLKTISVEQAKQYVAEGQFPAGSMLPKIEAAIQFAEMGKEAIICSLDDAIDALAGKAGTRILLEPSTEAVN</sequence>
<dbReference type="InterPro" id="IPR001048">
    <property type="entry name" value="Asp/Glu/Uridylate_kinase"/>
</dbReference>
<keyword evidence="8" id="KW-0547">Nucleotide-binding</keyword>
<dbReference type="GO" id="GO:0008804">
    <property type="term" value="F:carbamate kinase activity"/>
    <property type="evidence" value="ECO:0007669"/>
    <property type="project" value="UniProtKB-UniRule"/>
</dbReference>
<evidence type="ECO:0000256" key="8">
    <source>
        <dbReference type="ARBA" id="ARBA00022741"/>
    </source>
</evidence>
<dbReference type="EMBL" id="QXUI01000006">
    <property type="protein sequence ID" value="RIM91809.1"/>
    <property type="molecule type" value="Genomic_DNA"/>
</dbReference>
<evidence type="ECO:0000256" key="6">
    <source>
        <dbReference type="ARBA" id="ARBA00022503"/>
    </source>
</evidence>